<reference evidence="2 3" key="1">
    <citation type="submission" date="2021-11" db="EMBL/GenBank/DDBJ databases">
        <title>Black yeast isolated from Biological Soil Crust.</title>
        <authorList>
            <person name="Kurbessoian T."/>
        </authorList>
    </citation>
    <scope>NUCLEOTIDE SEQUENCE [LARGE SCALE GENOMIC DNA]</scope>
    <source>
        <strain evidence="2 3">CCFEE 5522</strain>
    </source>
</reference>
<feature type="compositionally biased region" description="Polar residues" evidence="1">
    <location>
        <begin position="348"/>
        <end position="365"/>
    </location>
</feature>
<sequence>MTERGGRDGPAGYVEEEESHEDRMHGIYTNIRDNIFKNPVAKALPPPTQAAKSIKLLDLFHPDVYERLMTELASLPRAGEEAKKVNKLIMDGFAGFKHVADGNYRDQVIKTRDANFAANPDIRPSEDPVFNKGRVKPIMTIGIRRFEAMYKKLQNFFREIYVSSAAGAGINKGDDVHVRYCAKDHISGNLYVSNHGSGVTKMDKSSWKLFAHVFDEGSEMKGFEFTPGMNEPLFSRNREACIGGLLCLGEIKIYYNQWIELKEGSLTEKSLVRHHDMTLNQEFVRENMVKAPDRSQMSSTTIALLRSLGPPGPQQKFVVNGDMVTSVDCKAENLAEEATEQDAESRVGGQTVSGAQTHQDPTINFGQGLADSRPFNFAMQSAIPESLHKDAPSSSPAYTNVNQQQDSFGPDLDIQKQDVDSLGTDDGHEYDGRMRPPFGDRSPSPARGPRHRSRSTPPASGQPPLRRRRMDNAEPGPSRRLDTERINLQGEDNSGSRGYGSIRDDHNDGRDTRQATEMGQSRKKTRSKH</sequence>
<evidence type="ECO:0000256" key="1">
    <source>
        <dbReference type="SAM" id="MobiDB-lite"/>
    </source>
</evidence>
<keyword evidence="3" id="KW-1185">Reference proteome</keyword>
<evidence type="ECO:0000313" key="3">
    <source>
        <dbReference type="Proteomes" id="UP001324427"/>
    </source>
</evidence>
<comment type="caution">
    <text evidence="2">The sequence shown here is derived from an EMBL/GenBank/DDBJ whole genome shotgun (WGS) entry which is preliminary data.</text>
</comment>
<feature type="region of interest" description="Disordered" evidence="1">
    <location>
        <begin position="335"/>
        <end position="369"/>
    </location>
</feature>
<gene>
    <name evidence="2" type="ORF">LTR36_008933</name>
</gene>
<feature type="region of interest" description="Disordered" evidence="1">
    <location>
        <begin position="386"/>
        <end position="529"/>
    </location>
</feature>
<feature type="region of interest" description="Disordered" evidence="1">
    <location>
        <begin position="1"/>
        <end position="21"/>
    </location>
</feature>
<proteinExistence type="predicted"/>
<dbReference type="Proteomes" id="UP001324427">
    <property type="component" value="Unassembled WGS sequence"/>
</dbReference>
<dbReference type="AlphaFoldDB" id="A0AAV9J736"/>
<protein>
    <submittedName>
        <fullName evidence="2">Uncharacterized protein</fullName>
    </submittedName>
</protein>
<accession>A0AAV9J736</accession>
<name>A0AAV9J736_9PEZI</name>
<dbReference type="EMBL" id="JAVFHQ010000062">
    <property type="protein sequence ID" value="KAK4540718.1"/>
    <property type="molecule type" value="Genomic_DNA"/>
</dbReference>
<feature type="compositionally biased region" description="Polar residues" evidence="1">
    <location>
        <begin position="392"/>
        <end position="407"/>
    </location>
</feature>
<feature type="compositionally biased region" description="Basic and acidic residues" evidence="1">
    <location>
        <begin position="502"/>
        <end position="514"/>
    </location>
</feature>
<feature type="compositionally biased region" description="Basic and acidic residues" evidence="1">
    <location>
        <begin position="413"/>
        <end position="434"/>
    </location>
</feature>
<evidence type="ECO:0000313" key="2">
    <source>
        <dbReference type="EMBL" id="KAK4540718.1"/>
    </source>
</evidence>
<organism evidence="2 3">
    <name type="scientific">Oleoguttula mirabilis</name>
    <dbReference type="NCBI Taxonomy" id="1507867"/>
    <lineage>
        <taxon>Eukaryota</taxon>
        <taxon>Fungi</taxon>
        <taxon>Dikarya</taxon>
        <taxon>Ascomycota</taxon>
        <taxon>Pezizomycotina</taxon>
        <taxon>Dothideomycetes</taxon>
        <taxon>Dothideomycetidae</taxon>
        <taxon>Mycosphaerellales</taxon>
        <taxon>Teratosphaeriaceae</taxon>
        <taxon>Oleoguttula</taxon>
    </lineage>
</organism>